<keyword evidence="1" id="KW-0677">Repeat</keyword>
<organism evidence="5">
    <name type="scientific">Cladocopium goreaui</name>
    <dbReference type="NCBI Taxonomy" id="2562237"/>
    <lineage>
        <taxon>Eukaryota</taxon>
        <taxon>Sar</taxon>
        <taxon>Alveolata</taxon>
        <taxon>Dinophyceae</taxon>
        <taxon>Suessiales</taxon>
        <taxon>Symbiodiniaceae</taxon>
        <taxon>Cladocopium</taxon>
    </lineage>
</organism>
<dbReference type="EMBL" id="CAMXCT020005167">
    <property type="protein sequence ID" value="CAL1164967.1"/>
    <property type="molecule type" value="Genomic_DNA"/>
</dbReference>
<feature type="region of interest" description="Disordered" evidence="4">
    <location>
        <begin position="864"/>
        <end position="886"/>
    </location>
</feature>
<keyword evidence="6" id="KW-0547">Nucleotide-binding</keyword>
<keyword evidence="2 3" id="KW-0040">ANK repeat</keyword>
<dbReference type="PANTHER" id="PTHR24166:SF48">
    <property type="entry name" value="PROTEIN VAPYRIN"/>
    <property type="match status" value="1"/>
</dbReference>
<dbReference type="AlphaFoldDB" id="A0A9P1GIG1"/>
<feature type="repeat" description="ANK" evidence="3">
    <location>
        <begin position="256"/>
        <end position="281"/>
    </location>
</feature>
<dbReference type="Gene3D" id="1.25.40.20">
    <property type="entry name" value="Ankyrin repeat-containing domain"/>
    <property type="match status" value="2"/>
</dbReference>
<dbReference type="PROSITE" id="PS50297">
    <property type="entry name" value="ANK_REP_REGION"/>
    <property type="match status" value="1"/>
</dbReference>
<keyword evidence="6" id="KW-0067">ATP-binding</keyword>
<proteinExistence type="predicted"/>
<dbReference type="InterPro" id="IPR002110">
    <property type="entry name" value="Ankyrin_rpt"/>
</dbReference>
<dbReference type="GO" id="GO:0004386">
    <property type="term" value="F:helicase activity"/>
    <property type="evidence" value="ECO:0007669"/>
    <property type="project" value="UniProtKB-KW"/>
</dbReference>
<dbReference type="Pfam" id="PF12796">
    <property type="entry name" value="Ank_2"/>
    <property type="match status" value="1"/>
</dbReference>
<dbReference type="EMBL" id="CAMXCT030005167">
    <property type="protein sequence ID" value="CAL4798904.1"/>
    <property type="molecule type" value="Genomic_DNA"/>
</dbReference>
<protein>
    <submittedName>
        <fullName evidence="6">DNA helicase</fullName>
    </submittedName>
</protein>
<dbReference type="OrthoDB" id="20727at2759"/>
<keyword evidence="7" id="KW-1185">Reference proteome</keyword>
<evidence type="ECO:0000256" key="2">
    <source>
        <dbReference type="ARBA" id="ARBA00023043"/>
    </source>
</evidence>
<name>A0A9P1GIG1_9DINO</name>
<dbReference type="InterPro" id="IPR050889">
    <property type="entry name" value="Dendritic_Spine_Reg/Scaffold"/>
</dbReference>
<comment type="caution">
    <text evidence="5">The sequence shown here is derived from an EMBL/GenBank/DDBJ whole genome shotgun (WGS) entry which is preliminary data.</text>
</comment>
<dbReference type="PANTHER" id="PTHR24166">
    <property type="entry name" value="ROLLING PEBBLES, ISOFORM B"/>
    <property type="match status" value="1"/>
</dbReference>
<evidence type="ECO:0000313" key="7">
    <source>
        <dbReference type="Proteomes" id="UP001152797"/>
    </source>
</evidence>
<evidence type="ECO:0000313" key="6">
    <source>
        <dbReference type="EMBL" id="CAL4798904.1"/>
    </source>
</evidence>
<dbReference type="EMBL" id="CAMXCT010005167">
    <property type="protein sequence ID" value="CAI4011592.1"/>
    <property type="molecule type" value="Genomic_DNA"/>
</dbReference>
<evidence type="ECO:0000256" key="1">
    <source>
        <dbReference type="ARBA" id="ARBA00022737"/>
    </source>
</evidence>
<keyword evidence="6" id="KW-0378">Hydrolase</keyword>
<dbReference type="InterPro" id="IPR036770">
    <property type="entry name" value="Ankyrin_rpt-contain_sf"/>
</dbReference>
<gene>
    <name evidence="5" type="ORF">C1SCF055_LOCUS36741</name>
</gene>
<dbReference type="PROSITE" id="PS50088">
    <property type="entry name" value="ANK_REPEAT"/>
    <property type="match status" value="1"/>
</dbReference>
<keyword evidence="6" id="KW-0347">Helicase</keyword>
<reference evidence="6 7" key="2">
    <citation type="submission" date="2024-05" db="EMBL/GenBank/DDBJ databases">
        <authorList>
            <person name="Chen Y."/>
            <person name="Shah S."/>
            <person name="Dougan E. K."/>
            <person name="Thang M."/>
            <person name="Chan C."/>
        </authorList>
    </citation>
    <scope>NUCLEOTIDE SEQUENCE [LARGE SCALE GENOMIC DNA]</scope>
</reference>
<evidence type="ECO:0000256" key="4">
    <source>
        <dbReference type="SAM" id="MobiDB-lite"/>
    </source>
</evidence>
<feature type="non-terminal residue" evidence="5">
    <location>
        <position position="1"/>
    </location>
</feature>
<dbReference type="SUPFAM" id="SSF48403">
    <property type="entry name" value="Ankyrin repeat"/>
    <property type="match status" value="1"/>
</dbReference>
<dbReference type="SMART" id="SM00248">
    <property type="entry name" value="ANK"/>
    <property type="match status" value="6"/>
</dbReference>
<evidence type="ECO:0000313" key="5">
    <source>
        <dbReference type="EMBL" id="CAI4011592.1"/>
    </source>
</evidence>
<dbReference type="Proteomes" id="UP001152797">
    <property type="component" value="Unassembled WGS sequence"/>
</dbReference>
<reference evidence="5" key="1">
    <citation type="submission" date="2022-10" db="EMBL/GenBank/DDBJ databases">
        <authorList>
            <person name="Chen Y."/>
            <person name="Dougan E. K."/>
            <person name="Chan C."/>
            <person name="Rhodes N."/>
            <person name="Thang M."/>
        </authorList>
    </citation>
    <scope>NUCLEOTIDE SEQUENCE</scope>
</reference>
<evidence type="ECO:0000256" key="3">
    <source>
        <dbReference type="PROSITE-ProRule" id="PRU00023"/>
    </source>
</evidence>
<accession>A0A9P1GIG1</accession>
<sequence length="991" mass="109893">MLRNCRPVNSQYDAVAAALATHVADVADDKQLELAADALVKHLLWIDVMDDVKVPEATVTEDLDFELQKIDVKTVAKVLLAHAAFAYSTENELEKGFTMRGEATPFRVSSNPVQLLKLHAALRAELTEGIRSSDPAQIRSAINRGASLSAHYYTARMPARTGSGVNGTSKGPKQSLVNPVDWAVLEGFYQEAIFLLELTDGKMAFNRDEECSTLQVVRMAQRCQQAVVVASTRGQVQLLRELLQRNASCIQREPISGCTALHLAARNGEEEVAAMLLERGAWEQEDHKEEVLMHAEAQRLQCIIEAAGLAARKENALDPKLPDFHEVIQVLSDVKEEDRNLTWAEIQERSSLAARARPSTLPGYVPEPTEILPWGPLPTVAEARREQKELLVALSKAIRKSDIISVRALVQRGAPMELTFDLGYGEKGNCVDWAVSCEKPNMALVLLEIADERNVGEALAQKSVPALFWSVLRGYMDVLEGLLRRGIDVAAHRHDVVPLSTTETALSLSITSARREEARLLLRYGAWQREAPAKRIELLKKVRMQGKQMIAVFAAEGQWRGTDIIRPPRLREHQTCTSAKFRATSSAESQAFSHSGANGSAAEVSMQALCQNFLYTRQTFDTVCRRRDVMQNRVIRKTNCGRRFTLLDLLVAGILQRGSTREQILTKEEIRPICVIRKTNCGRRFTLLDLLVAGILQRGSTREQILTKEEIRPICVIRKTNCGRRFTLLDLLVAGILQRGSTREQILTKEEIRPICHELGSLCDPKDQLRPQIHSFGSFGGRDFAKRFRSIMAAKRLNVAVAAAGGHLLRETLDQVQVPRFANSKTPACKLSVRVLSASLPGLPAPGNFTRSRPFLQLNVGSVEKDTEPADYNPNSTRSEKAAGAEGTQYPWRFDEQVTFTVTTEDLSGPGLKLRLRVISDTQFGFLQFSGRPADVGEATLDLQKRILPSCLQQTLKSDKRRCVWCSPVVPVPLAHIKGGLLGAECKLGEA</sequence>